<evidence type="ECO:0000313" key="1">
    <source>
        <dbReference type="EMBL" id="QQP48717.1"/>
    </source>
</evidence>
<dbReference type="AlphaFoldDB" id="A0A7T8K6E8"/>
<protein>
    <submittedName>
        <fullName evidence="1">Uncharacterized protein</fullName>
    </submittedName>
</protein>
<gene>
    <name evidence="1" type="ORF">FKW44_009116</name>
</gene>
<accession>A0A7T8K6E8</accession>
<dbReference type="EMBL" id="CP045895">
    <property type="protein sequence ID" value="QQP48717.1"/>
    <property type="molecule type" value="Genomic_DNA"/>
</dbReference>
<reference evidence="2" key="1">
    <citation type="submission" date="2021-01" db="EMBL/GenBank/DDBJ databases">
        <title>Caligus Genome Assembly.</title>
        <authorList>
            <person name="Gallardo-Escarate C."/>
        </authorList>
    </citation>
    <scope>NUCLEOTIDE SEQUENCE [LARGE SCALE GENOMIC DNA]</scope>
</reference>
<sequence>MFYNDWMDRGHNDNTGNEFADALATDGARRGSPVSVPVSLCQSLWMPFDKRL</sequence>
<proteinExistence type="predicted"/>
<dbReference type="Proteomes" id="UP000595437">
    <property type="component" value="Chromosome 6"/>
</dbReference>
<evidence type="ECO:0000313" key="2">
    <source>
        <dbReference type="Proteomes" id="UP000595437"/>
    </source>
</evidence>
<keyword evidence="2" id="KW-1185">Reference proteome</keyword>
<name>A0A7T8K6E8_CALRO</name>
<dbReference type="OrthoDB" id="411823at2759"/>
<organism evidence="1 2">
    <name type="scientific">Caligus rogercresseyi</name>
    <name type="common">Sea louse</name>
    <dbReference type="NCBI Taxonomy" id="217165"/>
    <lineage>
        <taxon>Eukaryota</taxon>
        <taxon>Metazoa</taxon>
        <taxon>Ecdysozoa</taxon>
        <taxon>Arthropoda</taxon>
        <taxon>Crustacea</taxon>
        <taxon>Multicrustacea</taxon>
        <taxon>Hexanauplia</taxon>
        <taxon>Copepoda</taxon>
        <taxon>Siphonostomatoida</taxon>
        <taxon>Caligidae</taxon>
        <taxon>Caligus</taxon>
    </lineage>
</organism>